<dbReference type="Gene3D" id="3.30.530.20">
    <property type="match status" value="1"/>
</dbReference>
<comment type="caution">
    <text evidence="1">The sequence shown here is derived from an EMBL/GenBank/DDBJ whole genome shotgun (WGS) entry which is preliminary data.</text>
</comment>
<dbReference type="InterPro" id="IPR019587">
    <property type="entry name" value="Polyketide_cyclase/dehydratase"/>
</dbReference>
<dbReference type="InterPro" id="IPR023393">
    <property type="entry name" value="START-like_dom_sf"/>
</dbReference>
<accession>A0ABD5V8B9</accession>
<dbReference type="Pfam" id="PF10604">
    <property type="entry name" value="Polyketide_cyc2"/>
    <property type="match status" value="1"/>
</dbReference>
<reference evidence="1 2" key="1">
    <citation type="journal article" date="2019" name="Int. J. Syst. Evol. Microbiol.">
        <title>The Global Catalogue of Microorganisms (GCM) 10K type strain sequencing project: providing services to taxonomists for standard genome sequencing and annotation.</title>
        <authorList>
            <consortium name="The Broad Institute Genomics Platform"/>
            <consortium name="The Broad Institute Genome Sequencing Center for Infectious Disease"/>
            <person name="Wu L."/>
            <person name="Ma J."/>
        </authorList>
    </citation>
    <scope>NUCLEOTIDE SEQUENCE [LARGE SCALE GENOMIC DNA]</scope>
    <source>
        <strain evidence="1 2">CGMCC 1.3240</strain>
    </source>
</reference>
<organism evidence="1 2">
    <name type="scientific">Halalkalicoccus tibetensis</name>
    <dbReference type="NCBI Taxonomy" id="175632"/>
    <lineage>
        <taxon>Archaea</taxon>
        <taxon>Methanobacteriati</taxon>
        <taxon>Methanobacteriota</taxon>
        <taxon>Stenosarchaea group</taxon>
        <taxon>Halobacteria</taxon>
        <taxon>Halobacteriales</taxon>
        <taxon>Halococcaceae</taxon>
        <taxon>Halalkalicoccus</taxon>
    </lineage>
</organism>
<protein>
    <submittedName>
        <fullName evidence="1">SRPBCC family protein</fullName>
    </submittedName>
</protein>
<dbReference type="EMBL" id="JBHSXQ010000004">
    <property type="protein sequence ID" value="MFC6906384.1"/>
    <property type="molecule type" value="Genomic_DNA"/>
</dbReference>
<sequence>MDRWPDVLGTAGGSIDVTRPIDAPAEDVWKLLVDTRYWPEWGPSITDVECRDREIRTGLTGRVRLVGGIRVPFEVTYRDAYRWTWAVAGIPATGHRVEPLNGSCRAVFEVPLLAAGYVPVCRLALSRIADLAE</sequence>
<dbReference type="AlphaFoldDB" id="A0ABD5V8B9"/>
<keyword evidence="2" id="KW-1185">Reference proteome</keyword>
<evidence type="ECO:0000313" key="2">
    <source>
        <dbReference type="Proteomes" id="UP001596312"/>
    </source>
</evidence>
<dbReference type="SUPFAM" id="SSF55961">
    <property type="entry name" value="Bet v1-like"/>
    <property type="match status" value="1"/>
</dbReference>
<dbReference type="RefSeq" id="WP_340604947.1">
    <property type="nucleotide sequence ID" value="NZ_JBBMXV010000004.1"/>
</dbReference>
<evidence type="ECO:0000313" key="1">
    <source>
        <dbReference type="EMBL" id="MFC6906384.1"/>
    </source>
</evidence>
<dbReference type="Proteomes" id="UP001596312">
    <property type="component" value="Unassembled WGS sequence"/>
</dbReference>
<proteinExistence type="predicted"/>
<name>A0ABD5V8B9_9EURY</name>
<gene>
    <name evidence="1" type="ORF">ACFQGH_14405</name>
</gene>